<comment type="caution">
    <text evidence="5">The sequence shown here is derived from an EMBL/GenBank/DDBJ whole genome shotgun (WGS) entry which is preliminary data.</text>
</comment>
<dbReference type="PANTHER" id="PTHR13948">
    <property type="entry name" value="RNA-BINDING PROTEIN"/>
    <property type="match status" value="1"/>
</dbReference>
<dbReference type="Pfam" id="PF17780">
    <property type="entry name" value="OCRE"/>
    <property type="match status" value="1"/>
</dbReference>
<reference evidence="5 6" key="2">
    <citation type="submission" date="2020-07" db="EMBL/GenBank/DDBJ databases">
        <title>Genome assembly of wild tea tree DASZ reveals pedigree and selection history of tea varieties.</title>
        <authorList>
            <person name="Zhang W."/>
        </authorList>
    </citation>
    <scope>NUCLEOTIDE SEQUENCE [LARGE SCALE GENOMIC DNA]</scope>
    <source>
        <strain evidence="6">cv. G240</strain>
        <tissue evidence="5">Leaf</tissue>
    </source>
</reference>
<feature type="region of interest" description="Disordered" evidence="3">
    <location>
        <begin position="135"/>
        <end position="160"/>
    </location>
</feature>
<evidence type="ECO:0000313" key="6">
    <source>
        <dbReference type="Proteomes" id="UP000593564"/>
    </source>
</evidence>
<keyword evidence="6" id="KW-1185">Reference proteome</keyword>
<evidence type="ECO:0000259" key="4">
    <source>
        <dbReference type="Pfam" id="PF17780"/>
    </source>
</evidence>
<comment type="subcellular location">
    <subcellularLocation>
        <location evidence="1">Nucleus</location>
    </subcellularLocation>
</comment>
<dbReference type="SUPFAM" id="SSF54928">
    <property type="entry name" value="RNA-binding domain, RBD"/>
    <property type="match status" value="1"/>
</dbReference>
<gene>
    <name evidence="5" type="ORF">HYC85_026864</name>
</gene>
<organism evidence="5 6">
    <name type="scientific">Camellia sinensis</name>
    <name type="common">Tea plant</name>
    <name type="synonym">Thea sinensis</name>
    <dbReference type="NCBI Taxonomy" id="4442"/>
    <lineage>
        <taxon>Eukaryota</taxon>
        <taxon>Viridiplantae</taxon>
        <taxon>Streptophyta</taxon>
        <taxon>Embryophyta</taxon>
        <taxon>Tracheophyta</taxon>
        <taxon>Spermatophyta</taxon>
        <taxon>Magnoliopsida</taxon>
        <taxon>eudicotyledons</taxon>
        <taxon>Gunneridae</taxon>
        <taxon>Pentapetalae</taxon>
        <taxon>asterids</taxon>
        <taxon>Ericales</taxon>
        <taxon>Theaceae</taxon>
        <taxon>Camellia</taxon>
    </lineage>
</organism>
<name>A0A7J7G608_CAMSI</name>
<dbReference type="PANTHER" id="PTHR13948:SF3">
    <property type="entry name" value="FI21118P1"/>
    <property type="match status" value="1"/>
</dbReference>
<protein>
    <recommendedName>
        <fullName evidence="4">OCRE domain-containing protein</fullName>
    </recommendedName>
</protein>
<sequence length="203" mass="22980">MNEPETQQWIHSAMVGLKRWRCCESGRRHRDEVGEGIRMEVGIKMKVERWIGIEEVEVEVKKYPEPVLSDLGDDDKMKESGLIVPQDIPSPTNVLVVRGLDENADEEMLRYEFYKHAPIKDLRLYDSVGWVPKEYNPDNKRPTGGQEPSGGEVAGPKDASSLQSGFVCDEASGYYYDASSGFYYDGNTGWFTELTLTCLVVFV</sequence>
<dbReference type="GO" id="GO:0000398">
    <property type="term" value="P:mRNA splicing, via spliceosome"/>
    <property type="evidence" value="ECO:0007669"/>
    <property type="project" value="TreeGrafter"/>
</dbReference>
<dbReference type="AlphaFoldDB" id="A0A7J7G608"/>
<dbReference type="Proteomes" id="UP000593564">
    <property type="component" value="Unassembled WGS sequence"/>
</dbReference>
<dbReference type="InterPro" id="IPR035979">
    <property type="entry name" value="RBD_domain_sf"/>
</dbReference>
<feature type="domain" description="OCRE" evidence="4">
    <location>
        <begin position="163"/>
        <end position="193"/>
    </location>
</feature>
<evidence type="ECO:0000256" key="1">
    <source>
        <dbReference type="ARBA" id="ARBA00004123"/>
    </source>
</evidence>
<dbReference type="EMBL" id="JACBKZ010000013">
    <property type="protein sequence ID" value="KAF5935735.1"/>
    <property type="molecule type" value="Genomic_DNA"/>
</dbReference>
<dbReference type="InterPro" id="IPR041591">
    <property type="entry name" value="OCRE"/>
</dbReference>
<proteinExistence type="predicted"/>
<accession>A0A7J7G608</accession>
<keyword evidence="2" id="KW-0539">Nucleus</keyword>
<dbReference type="GO" id="GO:0005634">
    <property type="term" value="C:nucleus"/>
    <property type="evidence" value="ECO:0007669"/>
    <property type="project" value="UniProtKB-SubCell"/>
</dbReference>
<evidence type="ECO:0000313" key="5">
    <source>
        <dbReference type="EMBL" id="KAF5935735.1"/>
    </source>
</evidence>
<evidence type="ECO:0000256" key="3">
    <source>
        <dbReference type="SAM" id="MobiDB-lite"/>
    </source>
</evidence>
<evidence type="ECO:0000256" key="2">
    <source>
        <dbReference type="ARBA" id="ARBA00023242"/>
    </source>
</evidence>
<dbReference type="GO" id="GO:0003723">
    <property type="term" value="F:RNA binding"/>
    <property type="evidence" value="ECO:0007669"/>
    <property type="project" value="TreeGrafter"/>
</dbReference>
<dbReference type="CDD" id="cd16074">
    <property type="entry name" value="OCRE"/>
    <property type="match status" value="1"/>
</dbReference>
<reference evidence="6" key="1">
    <citation type="journal article" date="2020" name="Nat. Commun.">
        <title>Genome assembly of wild tea tree DASZ reveals pedigree and selection history of tea varieties.</title>
        <authorList>
            <person name="Zhang W."/>
            <person name="Zhang Y."/>
            <person name="Qiu H."/>
            <person name="Guo Y."/>
            <person name="Wan H."/>
            <person name="Zhang X."/>
            <person name="Scossa F."/>
            <person name="Alseekh S."/>
            <person name="Zhang Q."/>
            <person name="Wang P."/>
            <person name="Xu L."/>
            <person name="Schmidt M.H."/>
            <person name="Jia X."/>
            <person name="Li D."/>
            <person name="Zhu A."/>
            <person name="Guo F."/>
            <person name="Chen W."/>
            <person name="Ni D."/>
            <person name="Usadel B."/>
            <person name="Fernie A.R."/>
            <person name="Wen W."/>
        </authorList>
    </citation>
    <scope>NUCLEOTIDE SEQUENCE [LARGE SCALE GENOMIC DNA]</scope>
    <source>
        <strain evidence="6">cv. G240</strain>
    </source>
</reference>